<dbReference type="SUPFAM" id="SSF46689">
    <property type="entry name" value="Homeodomain-like"/>
    <property type="match status" value="1"/>
</dbReference>
<reference evidence="4 5" key="1">
    <citation type="submission" date="2022-11" db="EMBL/GenBank/DDBJ databases">
        <title>Study of microbial diversity in lake waters.</title>
        <authorList>
            <person name="Zhang J."/>
        </authorList>
    </citation>
    <scope>NUCLEOTIDE SEQUENCE [LARGE SCALE GENOMIC DNA]</scope>
    <source>
        <strain evidence="4 5">DT12</strain>
    </source>
</reference>
<dbReference type="InterPro" id="IPR048020">
    <property type="entry name" value="Transpos_IS3"/>
</dbReference>
<comment type="caution">
    <text evidence="4">The sequence shown here is derived from an EMBL/GenBank/DDBJ whole genome shotgun (WGS) entry which is preliminary data.</text>
</comment>
<dbReference type="InterPro" id="IPR025948">
    <property type="entry name" value="HTH-like_dom"/>
</dbReference>
<dbReference type="PANTHER" id="PTHR47515">
    <property type="entry name" value="LOW CALCIUM RESPONSE LOCUS PROTEIN T"/>
    <property type="match status" value="1"/>
</dbReference>
<dbReference type="Gene3D" id="3.30.420.10">
    <property type="entry name" value="Ribonuclease H-like superfamily/Ribonuclease H"/>
    <property type="match status" value="1"/>
</dbReference>
<organism evidence="4 5">
    <name type="scientific">Tumebacillus lacus</name>
    <dbReference type="NCBI Taxonomy" id="2995335"/>
    <lineage>
        <taxon>Bacteria</taxon>
        <taxon>Bacillati</taxon>
        <taxon>Bacillota</taxon>
        <taxon>Bacilli</taxon>
        <taxon>Bacillales</taxon>
        <taxon>Alicyclobacillaceae</taxon>
        <taxon>Tumebacillus</taxon>
    </lineage>
</organism>
<dbReference type="NCBIfam" id="NF033516">
    <property type="entry name" value="transpos_IS3"/>
    <property type="match status" value="1"/>
</dbReference>
<evidence type="ECO:0000256" key="1">
    <source>
        <dbReference type="ARBA" id="ARBA00002286"/>
    </source>
</evidence>
<evidence type="ECO:0000313" key="4">
    <source>
        <dbReference type="EMBL" id="MCX7570972.1"/>
    </source>
</evidence>
<dbReference type="InterPro" id="IPR001584">
    <property type="entry name" value="Integrase_cat-core"/>
</dbReference>
<accession>A0ABT3X4S8</accession>
<feature type="region of interest" description="Disordered" evidence="2">
    <location>
        <begin position="144"/>
        <end position="167"/>
    </location>
</feature>
<feature type="domain" description="Integrase catalytic" evidence="3">
    <location>
        <begin position="229"/>
        <end position="408"/>
    </location>
</feature>
<evidence type="ECO:0000256" key="2">
    <source>
        <dbReference type="SAM" id="MobiDB-lite"/>
    </source>
</evidence>
<dbReference type="InterPro" id="IPR009057">
    <property type="entry name" value="Homeodomain-like_sf"/>
</dbReference>
<keyword evidence="5" id="KW-1185">Reference proteome</keyword>
<comment type="function">
    <text evidence="1">Involved in the transposition of the insertion sequence.</text>
</comment>
<dbReference type="EMBL" id="JAPMLT010000008">
    <property type="protein sequence ID" value="MCX7570972.1"/>
    <property type="molecule type" value="Genomic_DNA"/>
</dbReference>
<sequence>MKRTRYTLEFKQAIVKEVQEVGNAAQVARRHELKSDLVYRWVKQSKHQDFQQTRPEAKKVGVFVPTVDEFRAIEEENDKLKRILGEKDIEIEILRDLVKKVDPNLSQKIEIADKWIGLGYAVRTVLRIVGVLEATWYARRKRAQEETKSRVHNGGRPQPGYSVTQDGKRISDEQIKEWLLEAVAGDGNAYGYRKLTVHLQREHALIINKKKIYRLCQELNLLRPQRKIKTKHPRKIASNREVTSSNQLWETDVKYGYIEGENRFFFLLSIIDVGDRSIVDYYVGTKCEASDAVALLQRALWKRNQFEGDHRPNIRTDNGPQFISHAFESACVEFGVEHERIPPKTPNKNAHIESFHAVLEDELLSRSEFETFAEAHEAIMEYMKFYNNRRIHGSLYDLSPNEYREAVRAGKIKPLVVKL</sequence>
<gene>
    <name evidence="4" type="ORF">OS242_13565</name>
</gene>
<evidence type="ECO:0000259" key="3">
    <source>
        <dbReference type="PROSITE" id="PS50994"/>
    </source>
</evidence>
<dbReference type="Pfam" id="PF13333">
    <property type="entry name" value="rve_2"/>
    <property type="match status" value="1"/>
</dbReference>
<protein>
    <submittedName>
        <fullName evidence="4">IS3 family transposase</fullName>
    </submittedName>
</protein>
<dbReference type="InterPro" id="IPR036397">
    <property type="entry name" value="RNaseH_sf"/>
</dbReference>
<dbReference type="Proteomes" id="UP001208017">
    <property type="component" value="Unassembled WGS sequence"/>
</dbReference>
<dbReference type="InterPro" id="IPR012337">
    <property type="entry name" value="RNaseH-like_sf"/>
</dbReference>
<dbReference type="InterPro" id="IPR002514">
    <property type="entry name" value="Transposase_8"/>
</dbReference>
<proteinExistence type="predicted"/>
<dbReference type="SUPFAM" id="SSF53098">
    <property type="entry name" value="Ribonuclease H-like"/>
    <property type="match status" value="1"/>
</dbReference>
<evidence type="ECO:0000313" key="5">
    <source>
        <dbReference type="Proteomes" id="UP001208017"/>
    </source>
</evidence>
<dbReference type="PROSITE" id="PS50994">
    <property type="entry name" value="INTEGRASE"/>
    <property type="match status" value="1"/>
</dbReference>
<dbReference type="PANTHER" id="PTHR47515:SF1">
    <property type="entry name" value="BLR2054 PROTEIN"/>
    <property type="match status" value="1"/>
</dbReference>
<dbReference type="Pfam" id="PF01527">
    <property type="entry name" value="HTH_Tnp_1"/>
    <property type="match status" value="1"/>
</dbReference>
<dbReference type="Pfam" id="PF13276">
    <property type="entry name" value="HTH_21"/>
    <property type="match status" value="1"/>
</dbReference>
<dbReference type="RefSeq" id="WP_267152224.1">
    <property type="nucleotide sequence ID" value="NZ_JAPMLT010000008.1"/>
</dbReference>
<name>A0ABT3X4S8_9BACL</name>
<dbReference type="Pfam" id="PF00665">
    <property type="entry name" value="rve"/>
    <property type="match status" value="1"/>
</dbReference>